<evidence type="ECO:0000256" key="1">
    <source>
        <dbReference type="SAM" id="Phobius"/>
    </source>
</evidence>
<keyword evidence="4" id="KW-1185">Reference proteome</keyword>
<accession>A0A8J3XAX1</accession>
<evidence type="ECO:0000313" key="3">
    <source>
        <dbReference type="EMBL" id="GII29928.1"/>
    </source>
</evidence>
<dbReference type="SUPFAM" id="SSF47413">
    <property type="entry name" value="lambda repressor-like DNA-binding domains"/>
    <property type="match status" value="1"/>
</dbReference>
<dbReference type="Pfam" id="PF13560">
    <property type="entry name" value="HTH_31"/>
    <property type="match status" value="1"/>
</dbReference>
<dbReference type="InterPro" id="IPR001387">
    <property type="entry name" value="Cro/C1-type_HTH"/>
</dbReference>
<protein>
    <recommendedName>
        <fullName evidence="2">HTH cro/C1-type domain-containing protein</fullName>
    </recommendedName>
</protein>
<dbReference type="PROSITE" id="PS50943">
    <property type="entry name" value="HTH_CROC1"/>
    <property type="match status" value="1"/>
</dbReference>
<organism evidence="3 4">
    <name type="scientific">Planotetraspora mira</name>
    <dbReference type="NCBI Taxonomy" id="58121"/>
    <lineage>
        <taxon>Bacteria</taxon>
        <taxon>Bacillati</taxon>
        <taxon>Actinomycetota</taxon>
        <taxon>Actinomycetes</taxon>
        <taxon>Streptosporangiales</taxon>
        <taxon>Streptosporangiaceae</taxon>
        <taxon>Planotetraspora</taxon>
    </lineage>
</organism>
<feature type="domain" description="HTH cro/C1-type" evidence="2">
    <location>
        <begin position="80"/>
        <end position="125"/>
    </location>
</feature>
<dbReference type="Proteomes" id="UP000650628">
    <property type="component" value="Unassembled WGS sequence"/>
</dbReference>
<dbReference type="Gene3D" id="1.10.260.40">
    <property type="entry name" value="lambda repressor-like DNA-binding domains"/>
    <property type="match status" value="1"/>
</dbReference>
<gene>
    <name evidence="3" type="ORF">Pmi06nite_33700</name>
</gene>
<evidence type="ECO:0000259" key="2">
    <source>
        <dbReference type="PROSITE" id="PS50943"/>
    </source>
</evidence>
<dbReference type="GO" id="GO:0003677">
    <property type="term" value="F:DNA binding"/>
    <property type="evidence" value="ECO:0007669"/>
    <property type="project" value="InterPro"/>
</dbReference>
<comment type="caution">
    <text evidence="3">The sequence shown here is derived from an EMBL/GenBank/DDBJ whole genome shotgun (WGS) entry which is preliminary data.</text>
</comment>
<keyword evidence="1" id="KW-0812">Transmembrane</keyword>
<dbReference type="EMBL" id="BOOO01000016">
    <property type="protein sequence ID" value="GII29928.1"/>
    <property type="molecule type" value="Genomic_DNA"/>
</dbReference>
<dbReference type="AlphaFoldDB" id="A0A8J3XAX1"/>
<reference evidence="3 4" key="1">
    <citation type="submission" date="2021-01" db="EMBL/GenBank/DDBJ databases">
        <title>Whole genome shotgun sequence of Planotetraspora mira NBRC 15435.</title>
        <authorList>
            <person name="Komaki H."/>
            <person name="Tamura T."/>
        </authorList>
    </citation>
    <scope>NUCLEOTIDE SEQUENCE [LARGE SCALE GENOMIC DNA]</scope>
    <source>
        <strain evidence="3 4">NBRC 15435</strain>
    </source>
</reference>
<dbReference type="InterPro" id="IPR010982">
    <property type="entry name" value="Lambda_DNA-bd_dom_sf"/>
</dbReference>
<proteinExistence type="predicted"/>
<feature type="transmembrane region" description="Helical" evidence="1">
    <location>
        <begin position="20"/>
        <end position="38"/>
    </location>
</feature>
<keyword evidence="1" id="KW-1133">Transmembrane helix</keyword>
<keyword evidence="1" id="KW-0472">Membrane</keyword>
<name>A0A8J3XAX1_9ACTN</name>
<evidence type="ECO:0000313" key="4">
    <source>
        <dbReference type="Proteomes" id="UP000650628"/>
    </source>
</evidence>
<sequence length="138" mass="14750">MSWNPSKHPRDARGRFTRKAGAGGGLAIIVLVGLYVLGQSLTAPSDGQSPRPSVSATVSLEQLVRLGQNLRADREFGQQTVEEAAKLAHISEERLVAIEDGAASAPTVDELRQLAHVYALPQDLLEKRMTDAGHASAQ</sequence>